<dbReference type="Proteomes" id="UP000188532">
    <property type="component" value="Unassembled WGS sequence"/>
</dbReference>
<evidence type="ECO:0000313" key="2">
    <source>
        <dbReference type="EMBL" id="OOK76307.1"/>
    </source>
</evidence>
<dbReference type="Proteomes" id="UP000189229">
    <property type="component" value="Unassembled WGS sequence"/>
</dbReference>
<name>A0A1V3XAZ0_MYCKA</name>
<accession>A0A1V3XAZ0</accession>
<evidence type="ECO:0000313" key="3">
    <source>
        <dbReference type="Proteomes" id="UP000188532"/>
    </source>
</evidence>
<dbReference type="EMBL" id="MVBN01000006">
    <property type="protein sequence ID" value="OOK71101.1"/>
    <property type="molecule type" value="Genomic_DNA"/>
</dbReference>
<proteinExistence type="predicted"/>
<dbReference type="Gene3D" id="3.40.50.300">
    <property type="entry name" value="P-loop containing nucleotide triphosphate hydrolases"/>
    <property type="match status" value="1"/>
</dbReference>
<gene>
    <name evidence="1" type="ORF">BZL29_5739</name>
    <name evidence="2" type="ORF">BZL30_4229</name>
</gene>
<dbReference type="InterPro" id="IPR027417">
    <property type="entry name" value="P-loop_NTPase"/>
</dbReference>
<dbReference type="SUPFAM" id="SSF52540">
    <property type="entry name" value="P-loop containing nucleoside triphosphate hydrolases"/>
    <property type="match status" value="1"/>
</dbReference>
<evidence type="ECO:0000313" key="4">
    <source>
        <dbReference type="Proteomes" id="UP000189229"/>
    </source>
</evidence>
<comment type="caution">
    <text evidence="2">The sequence shown here is derived from an EMBL/GenBank/DDBJ whole genome shotgun (WGS) entry which is preliminary data.</text>
</comment>
<dbReference type="AlphaFoldDB" id="A0A1V3XAZ0"/>
<evidence type="ECO:0000313" key="1">
    <source>
        <dbReference type="EMBL" id="OOK71101.1"/>
    </source>
</evidence>
<dbReference type="EMBL" id="MVBM01000003">
    <property type="protein sequence ID" value="OOK76307.1"/>
    <property type="molecule type" value="Genomic_DNA"/>
</dbReference>
<organism evidence="2 4">
    <name type="scientific">Mycobacterium kansasii</name>
    <dbReference type="NCBI Taxonomy" id="1768"/>
    <lineage>
        <taxon>Bacteria</taxon>
        <taxon>Bacillati</taxon>
        <taxon>Actinomycetota</taxon>
        <taxon>Actinomycetes</taxon>
        <taxon>Mycobacteriales</taxon>
        <taxon>Mycobacteriaceae</taxon>
        <taxon>Mycobacterium</taxon>
    </lineage>
</organism>
<reference evidence="3 4" key="1">
    <citation type="submission" date="2017-02" db="EMBL/GenBank/DDBJ databases">
        <title>Complete genome sequences of Mycobacterium kansasii strains isolated from rhesus macaques.</title>
        <authorList>
            <person name="Panda A."/>
            <person name="Nagaraj S."/>
            <person name="Zhao X."/>
            <person name="Tettelin H."/>
            <person name="Detolla L.J."/>
        </authorList>
    </citation>
    <scope>NUCLEOTIDE SEQUENCE [LARGE SCALE GENOMIC DNA]</scope>
    <source>
        <strain evidence="1 3">11-3469</strain>
        <strain evidence="2 4">11-3813</strain>
    </source>
</reference>
<protein>
    <submittedName>
        <fullName evidence="2">Uncharacterized protein</fullName>
    </submittedName>
</protein>
<sequence length="49" mass="5091">MLRLTDITVDYGGGATAVHALQGVDLSVERGEVVLVVGPSGAARPPRCW</sequence>